<evidence type="ECO:0000313" key="1">
    <source>
        <dbReference type="EMBL" id="MBM9477169.1"/>
    </source>
</evidence>
<evidence type="ECO:0008006" key="3">
    <source>
        <dbReference type="Google" id="ProtNLM"/>
    </source>
</evidence>
<gene>
    <name evidence="1" type="ORF">JL107_11985</name>
</gene>
<comment type="caution">
    <text evidence="1">The sequence shown here is derived from an EMBL/GenBank/DDBJ whole genome shotgun (WGS) entry which is preliminary data.</text>
</comment>
<accession>A0A938YPU1</accession>
<evidence type="ECO:0000313" key="2">
    <source>
        <dbReference type="Proteomes" id="UP000663801"/>
    </source>
</evidence>
<proteinExistence type="predicted"/>
<name>A0A938YPU1_9ACTN</name>
<reference evidence="1" key="1">
    <citation type="submission" date="2021-01" db="EMBL/GenBank/DDBJ databases">
        <title>KCTC 19127 draft genome.</title>
        <authorList>
            <person name="An D."/>
        </authorList>
    </citation>
    <scope>NUCLEOTIDE SEQUENCE</scope>
    <source>
        <strain evidence="1">KCTC 19127</strain>
    </source>
</reference>
<dbReference type="AlphaFoldDB" id="A0A938YPU1"/>
<dbReference type="EMBL" id="JAERWL010000009">
    <property type="protein sequence ID" value="MBM9477169.1"/>
    <property type="molecule type" value="Genomic_DNA"/>
</dbReference>
<sequence>MIEVVFLAVLLLIPTIYILISVLMIQSATFAVSQAARDAGRLMDSAPSIRVGLDRVREMAAVAATDQRVDADSVRLRFVAAGQECTTAPEVTPTLRPGAVYDICVIAVIRLPGVPSVLDGSRNTVTGVFTLHVGEFRQTVS</sequence>
<organism evidence="1 2">
    <name type="scientific">Nakamurella flavida</name>
    <dbReference type="NCBI Taxonomy" id="363630"/>
    <lineage>
        <taxon>Bacteria</taxon>
        <taxon>Bacillati</taxon>
        <taxon>Actinomycetota</taxon>
        <taxon>Actinomycetes</taxon>
        <taxon>Nakamurellales</taxon>
        <taxon>Nakamurellaceae</taxon>
        <taxon>Nakamurella</taxon>
    </lineage>
</organism>
<dbReference type="RefSeq" id="WP_205257253.1">
    <property type="nucleotide sequence ID" value="NZ_BAAAPV010000001.1"/>
</dbReference>
<protein>
    <recommendedName>
        <fullName evidence="3">Pilus assembly protein</fullName>
    </recommendedName>
</protein>
<dbReference type="Proteomes" id="UP000663801">
    <property type="component" value="Unassembled WGS sequence"/>
</dbReference>
<keyword evidence="2" id="KW-1185">Reference proteome</keyword>